<dbReference type="InterPro" id="IPR001878">
    <property type="entry name" value="Znf_CCHC"/>
</dbReference>
<dbReference type="GO" id="GO:0071038">
    <property type="term" value="P:TRAMP-dependent tRNA surveillance pathway"/>
    <property type="evidence" value="ECO:0007669"/>
    <property type="project" value="TreeGrafter"/>
</dbReference>
<evidence type="ECO:0000256" key="3">
    <source>
        <dbReference type="ARBA" id="ARBA00022737"/>
    </source>
</evidence>
<dbReference type="GO" id="GO:0003723">
    <property type="term" value="F:RNA binding"/>
    <property type="evidence" value="ECO:0007669"/>
    <property type="project" value="TreeGrafter"/>
</dbReference>
<organism evidence="12 13">
    <name type="scientific">Owenia fusiformis</name>
    <name type="common">Polychaete worm</name>
    <dbReference type="NCBI Taxonomy" id="6347"/>
    <lineage>
        <taxon>Eukaryota</taxon>
        <taxon>Metazoa</taxon>
        <taxon>Spiralia</taxon>
        <taxon>Lophotrochozoa</taxon>
        <taxon>Annelida</taxon>
        <taxon>Polychaeta</taxon>
        <taxon>Sedentaria</taxon>
        <taxon>Canalipalpata</taxon>
        <taxon>Sabellida</taxon>
        <taxon>Oweniida</taxon>
        <taxon>Oweniidae</taxon>
        <taxon>Owenia</taxon>
    </lineage>
</organism>
<dbReference type="PANTHER" id="PTHR46543:SF1">
    <property type="entry name" value="ZINC FINGER CCHC DOMAIN-CONTAINING PROTEIN 7"/>
    <property type="match status" value="1"/>
</dbReference>
<comment type="caution">
    <text evidence="12">The sequence shown here is derived from an EMBL/GenBank/DDBJ whole genome shotgun (WGS) entry which is preliminary data.</text>
</comment>
<dbReference type="SUPFAM" id="SSF57756">
    <property type="entry name" value="Retrovirus zinc finger-like domains"/>
    <property type="match status" value="2"/>
</dbReference>
<evidence type="ECO:0000256" key="5">
    <source>
        <dbReference type="ARBA" id="ARBA00022833"/>
    </source>
</evidence>
<dbReference type="GO" id="GO:0071036">
    <property type="term" value="P:nuclear polyadenylation-dependent snoRNA catabolic process"/>
    <property type="evidence" value="ECO:0007669"/>
    <property type="project" value="TreeGrafter"/>
</dbReference>
<dbReference type="Gene3D" id="4.10.60.10">
    <property type="entry name" value="Zinc finger, CCHC-type"/>
    <property type="match status" value="2"/>
</dbReference>
<evidence type="ECO:0000256" key="2">
    <source>
        <dbReference type="ARBA" id="ARBA00022723"/>
    </source>
</evidence>
<reference evidence="12" key="1">
    <citation type="submission" date="2022-03" db="EMBL/GenBank/DDBJ databases">
        <authorList>
            <person name="Martin C."/>
        </authorList>
    </citation>
    <scope>NUCLEOTIDE SEQUENCE</scope>
</reference>
<dbReference type="PANTHER" id="PTHR46543">
    <property type="entry name" value="ZINC FINGER CCHC DOMAIN-CONTAINING PROTEIN 7"/>
    <property type="match status" value="1"/>
</dbReference>
<dbReference type="GO" id="GO:0071031">
    <property type="term" value="P:nuclear mRNA surveillance of mRNA 3'-end processing"/>
    <property type="evidence" value="ECO:0007669"/>
    <property type="project" value="TreeGrafter"/>
</dbReference>
<keyword evidence="13" id="KW-1185">Reference proteome</keyword>
<dbReference type="GO" id="GO:0071035">
    <property type="term" value="P:nuclear polyadenylation-dependent rRNA catabolic process"/>
    <property type="evidence" value="ECO:0007669"/>
    <property type="project" value="TreeGrafter"/>
</dbReference>
<feature type="non-terminal residue" evidence="12">
    <location>
        <position position="234"/>
    </location>
</feature>
<dbReference type="Proteomes" id="UP000749559">
    <property type="component" value="Unassembled WGS sequence"/>
</dbReference>
<feature type="domain" description="CCHC-type" evidence="11">
    <location>
        <begin position="129"/>
        <end position="143"/>
    </location>
</feature>
<name>A0A8S4Q4V5_OWEFU</name>
<protein>
    <recommendedName>
        <fullName evidence="7">Zinc finger CCHC domain-containing protein 7</fullName>
    </recommendedName>
    <alternativeName>
        <fullName evidence="8">TRAMP-like complex RNA-binding factor ZCCHC7</fullName>
    </alternativeName>
</protein>
<feature type="domain" description="CCHC-type" evidence="11">
    <location>
        <begin position="105"/>
        <end position="120"/>
    </location>
</feature>
<keyword evidence="3" id="KW-0677">Repeat</keyword>
<sequence>MTKNTSYTRMVLKQKILFCQWDFCHFKTSNSHWRIITRLHRFCYASKINVDQPRYSSHGMPSPLDSSKLIDFTVTLYYDNQPINCKLCFNLDHETHECPNKGGVRCFRCGEQGHRKMDCPMTERPQQACFQCGKTDHRKKDCPYSRDKPPQLCWDCGVPGHKRNSQDCQKSHLHNKPSDSTTSDVEIQENVGISAPKLVRELLDLAMQDSSDDVQILEEKLLDKVDVFLSAHNQ</sequence>
<evidence type="ECO:0000256" key="8">
    <source>
        <dbReference type="ARBA" id="ARBA00043023"/>
    </source>
</evidence>
<dbReference type="OrthoDB" id="8913793at2759"/>
<dbReference type="GO" id="GO:0031499">
    <property type="term" value="C:TRAMP complex"/>
    <property type="evidence" value="ECO:0007669"/>
    <property type="project" value="TreeGrafter"/>
</dbReference>
<evidence type="ECO:0000313" key="12">
    <source>
        <dbReference type="EMBL" id="CAH1800942.1"/>
    </source>
</evidence>
<keyword evidence="2" id="KW-0479">Metal-binding</keyword>
<dbReference type="SMART" id="SM00343">
    <property type="entry name" value="ZnF_C2HC"/>
    <property type="match status" value="4"/>
</dbReference>
<evidence type="ECO:0000259" key="11">
    <source>
        <dbReference type="PROSITE" id="PS50158"/>
    </source>
</evidence>
<keyword evidence="5" id="KW-0862">Zinc</keyword>
<evidence type="ECO:0000256" key="4">
    <source>
        <dbReference type="ARBA" id="ARBA00022771"/>
    </source>
</evidence>
<dbReference type="AlphaFoldDB" id="A0A8S4Q4V5"/>
<evidence type="ECO:0000256" key="7">
    <source>
        <dbReference type="ARBA" id="ARBA00041190"/>
    </source>
</evidence>
<dbReference type="EMBL" id="CAIIXF020000012">
    <property type="protein sequence ID" value="CAH1800942.1"/>
    <property type="molecule type" value="Genomic_DNA"/>
</dbReference>
<dbReference type="Pfam" id="PF00098">
    <property type="entry name" value="zf-CCHC"/>
    <property type="match status" value="2"/>
</dbReference>
<dbReference type="GO" id="GO:0008270">
    <property type="term" value="F:zinc ion binding"/>
    <property type="evidence" value="ECO:0007669"/>
    <property type="project" value="UniProtKB-KW"/>
</dbReference>
<dbReference type="GO" id="GO:0071037">
    <property type="term" value="P:nuclear polyadenylation-dependent snRNA catabolic process"/>
    <property type="evidence" value="ECO:0007669"/>
    <property type="project" value="TreeGrafter"/>
</dbReference>
<accession>A0A8S4Q4V5</accession>
<dbReference type="InterPro" id="IPR036875">
    <property type="entry name" value="Znf_CCHC_sf"/>
</dbReference>
<gene>
    <name evidence="12" type="ORF">OFUS_LOCUS24778</name>
</gene>
<feature type="region of interest" description="Disordered" evidence="10">
    <location>
        <begin position="164"/>
        <end position="188"/>
    </location>
</feature>
<evidence type="ECO:0000256" key="1">
    <source>
        <dbReference type="ARBA" id="ARBA00004123"/>
    </source>
</evidence>
<dbReference type="GO" id="GO:0071039">
    <property type="term" value="P:nuclear polyadenylation-dependent CUT catabolic process"/>
    <property type="evidence" value="ECO:0007669"/>
    <property type="project" value="TreeGrafter"/>
</dbReference>
<keyword evidence="6" id="KW-0539">Nucleus</keyword>
<evidence type="ECO:0000256" key="6">
    <source>
        <dbReference type="ARBA" id="ARBA00023242"/>
    </source>
</evidence>
<evidence type="ECO:0000313" key="13">
    <source>
        <dbReference type="Proteomes" id="UP000749559"/>
    </source>
</evidence>
<keyword evidence="4 9" id="KW-0863">Zinc-finger</keyword>
<proteinExistence type="predicted"/>
<dbReference type="InterPro" id="IPR051644">
    <property type="entry name" value="TRAMP_AT-DNA-binding"/>
</dbReference>
<evidence type="ECO:0000256" key="10">
    <source>
        <dbReference type="SAM" id="MobiDB-lite"/>
    </source>
</evidence>
<dbReference type="PROSITE" id="PS50158">
    <property type="entry name" value="ZF_CCHC"/>
    <property type="match status" value="2"/>
</dbReference>
<evidence type="ECO:0000256" key="9">
    <source>
        <dbReference type="PROSITE-ProRule" id="PRU00047"/>
    </source>
</evidence>
<comment type="subcellular location">
    <subcellularLocation>
        <location evidence="1">Nucleus</location>
    </subcellularLocation>
</comment>